<dbReference type="InterPro" id="IPR045335">
    <property type="entry name" value="FtsQ_C_sf"/>
</dbReference>
<name>A0A0C5J2R3_9PROT</name>
<dbReference type="HOGENOM" id="CLU_064041_0_0_4"/>
<proteinExistence type="inferred from homology"/>
<keyword evidence="4 9" id="KW-0132">Cell division</keyword>
<dbReference type="PROSITE" id="PS51779">
    <property type="entry name" value="POTRA"/>
    <property type="match status" value="1"/>
</dbReference>
<feature type="domain" description="POTRA" evidence="10">
    <location>
        <begin position="51"/>
        <end position="120"/>
    </location>
</feature>
<dbReference type="GO" id="GO:0005886">
    <property type="term" value="C:plasma membrane"/>
    <property type="evidence" value="ECO:0007669"/>
    <property type="project" value="UniProtKB-SubCell"/>
</dbReference>
<keyword evidence="7 9" id="KW-0472">Membrane</keyword>
<dbReference type="GO" id="GO:0043093">
    <property type="term" value="P:FtsZ-dependent cytokinesis"/>
    <property type="evidence" value="ECO:0007669"/>
    <property type="project" value="UniProtKB-UniRule"/>
</dbReference>
<dbReference type="GO" id="GO:0032153">
    <property type="term" value="C:cell division site"/>
    <property type="evidence" value="ECO:0007669"/>
    <property type="project" value="UniProtKB-UniRule"/>
</dbReference>
<dbReference type="GO" id="GO:0090529">
    <property type="term" value="P:cell septum assembly"/>
    <property type="evidence" value="ECO:0007669"/>
    <property type="project" value="InterPro"/>
</dbReference>
<dbReference type="AlphaFoldDB" id="A0A0C5J2R3"/>
<dbReference type="STRING" id="1565605.PG1C_02595"/>
<keyword evidence="8 9" id="KW-0131">Cell cycle</keyword>
<dbReference type="InterPro" id="IPR034746">
    <property type="entry name" value="POTRA"/>
</dbReference>
<dbReference type="InterPro" id="IPR005548">
    <property type="entry name" value="Cell_div_FtsQ/DivIB_C"/>
</dbReference>
<dbReference type="Pfam" id="PF08478">
    <property type="entry name" value="POTRA_1"/>
    <property type="match status" value="1"/>
</dbReference>
<accession>A0A0C5J2R3</accession>
<dbReference type="PANTHER" id="PTHR35851:SF1">
    <property type="entry name" value="CELL DIVISION PROTEIN FTSQ"/>
    <property type="match status" value="1"/>
</dbReference>
<comment type="function">
    <text evidence="9">Essential cell division protein. May link together the upstream cell division proteins, which are predominantly cytoplasmic, with the downstream cell division proteins, which are predominantly periplasmic. May control correct divisome assembly.</text>
</comment>
<dbReference type="HAMAP" id="MF_00911">
    <property type="entry name" value="FtsQ_subfam"/>
    <property type="match status" value="1"/>
</dbReference>
<feature type="transmembrane region" description="Helical" evidence="9">
    <location>
        <begin position="21"/>
        <end position="45"/>
    </location>
</feature>
<dbReference type="Gene3D" id="3.40.50.11690">
    <property type="entry name" value="Cell division protein FtsQ/DivIB"/>
    <property type="match status" value="1"/>
</dbReference>
<keyword evidence="5 9" id="KW-0812">Transmembrane</keyword>
<comment type="similarity">
    <text evidence="9">Belongs to the FtsQ/DivIB family. FtsQ subfamily.</text>
</comment>
<keyword evidence="6 9" id="KW-1133">Transmembrane helix</keyword>
<comment type="subunit">
    <text evidence="9">Part of a complex composed of FtsB, FtsL and FtsQ.</text>
</comment>
<evidence type="ECO:0000259" key="10">
    <source>
        <dbReference type="PROSITE" id="PS51779"/>
    </source>
</evidence>
<evidence type="ECO:0000313" key="11">
    <source>
        <dbReference type="EMBL" id="AJP49357.1"/>
    </source>
</evidence>
<dbReference type="Pfam" id="PF03799">
    <property type="entry name" value="FtsQ_DivIB_C"/>
    <property type="match status" value="1"/>
</dbReference>
<evidence type="ECO:0000256" key="6">
    <source>
        <dbReference type="ARBA" id="ARBA00022989"/>
    </source>
</evidence>
<evidence type="ECO:0000256" key="5">
    <source>
        <dbReference type="ARBA" id="ARBA00022692"/>
    </source>
</evidence>
<comment type="subcellular location">
    <subcellularLocation>
        <location evidence="9">Cell inner membrane</location>
        <topology evidence="9">Single-pass type II membrane protein</topology>
    </subcellularLocation>
    <subcellularLocation>
        <location evidence="1">Membrane</location>
    </subcellularLocation>
    <text evidence="9">Localizes to the division septum.</text>
</comment>
<evidence type="ECO:0000256" key="2">
    <source>
        <dbReference type="ARBA" id="ARBA00022475"/>
    </source>
</evidence>
<evidence type="ECO:0000256" key="7">
    <source>
        <dbReference type="ARBA" id="ARBA00023136"/>
    </source>
</evidence>
<evidence type="ECO:0000256" key="9">
    <source>
        <dbReference type="HAMAP-Rule" id="MF_00911"/>
    </source>
</evidence>
<dbReference type="InterPro" id="IPR013685">
    <property type="entry name" value="POTRA_FtsQ_type"/>
</dbReference>
<gene>
    <name evidence="9" type="primary">ftsQ</name>
    <name evidence="11" type="ORF">PG1C_02595</name>
</gene>
<evidence type="ECO:0000256" key="4">
    <source>
        <dbReference type="ARBA" id="ARBA00022618"/>
    </source>
</evidence>
<dbReference type="KEGG" id="rbu:PG1C_02595"/>
<dbReference type="PANTHER" id="PTHR35851">
    <property type="entry name" value="CELL DIVISION PROTEIN FTSQ"/>
    <property type="match status" value="1"/>
</dbReference>
<keyword evidence="2 9" id="KW-1003">Cell membrane</keyword>
<evidence type="ECO:0000256" key="8">
    <source>
        <dbReference type="ARBA" id="ARBA00023306"/>
    </source>
</evidence>
<reference evidence="11 12" key="1">
    <citation type="journal article" date="2015" name="Genome Announc.">
        <title>Complete Genome Sequence of a Novel Bacterium within the Family Rhodocyclaceae That Degrades Polycyclic Aromatic Hydrocarbons.</title>
        <authorList>
            <person name="Singleton D.R."/>
            <person name="Dickey A.N."/>
            <person name="Scholl E.H."/>
            <person name="Wright F.A."/>
            <person name="Aitken M.D."/>
        </authorList>
    </citation>
    <scope>NUCLEOTIDE SEQUENCE [LARGE SCALE GENOMIC DNA]</scope>
    <source>
        <strain evidence="12">PG1-Ca6</strain>
    </source>
</reference>
<dbReference type="InterPro" id="IPR026579">
    <property type="entry name" value="FtsQ"/>
</dbReference>
<keyword evidence="12" id="KW-1185">Reference proteome</keyword>
<dbReference type="Gene3D" id="3.10.20.310">
    <property type="entry name" value="membrane protein fhac"/>
    <property type="match status" value="1"/>
</dbReference>
<evidence type="ECO:0000256" key="3">
    <source>
        <dbReference type="ARBA" id="ARBA00022519"/>
    </source>
</evidence>
<evidence type="ECO:0000313" key="12">
    <source>
        <dbReference type="Proteomes" id="UP000061603"/>
    </source>
</evidence>
<protein>
    <recommendedName>
        <fullName evidence="9">Cell division protein FtsQ</fullName>
    </recommendedName>
</protein>
<evidence type="ECO:0000256" key="1">
    <source>
        <dbReference type="ARBA" id="ARBA00004370"/>
    </source>
</evidence>
<dbReference type="EMBL" id="CP010554">
    <property type="protein sequence ID" value="AJP49357.1"/>
    <property type="molecule type" value="Genomic_DNA"/>
</dbReference>
<dbReference type="Proteomes" id="UP000061603">
    <property type="component" value="Chromosome"/>
</dbReference>
<keyword evidence="3 9" id="KW-0997">Cell inner membrane</keyword>
<sequence length="255" mass="27986">MGNTHAQAKASGNLFWDSPRLINSVADLVFIFGGVLLAWAGLLVLQRLPILPIKNVIVTAAVPQVSGAQIEQVARTVITGNFLTVNLAAAQRSFEQLPWVRLASLRRQWPDSLVLTFEGQHPVAQWSSLDGEARLVNELGEVFVATAPPGMALPVFSGPEGSSAQMLTRYGEFATQLATIHRDLVALRLSQREAWQLKLDDGVVLELGRDQPKTPLAERLTRFTTHYASVKDRLHALSVVDMRYPSGFALKARKS</sequence>
<organism evidence="11 12">
    <name type="scientific">Rugosibacter aromaticivorans</name>
    <dbReference type="NCBI Taxonomy" id="1565605"/>
    <lineage>
        <taxon>Bacteria</taxon>
        <taxon>Pseudomonadati</taxon>
        <taxon>Pseudomonadota</taxon>
        <taxon>Betaproteobacteria</taxon>
        <taxon>Nitrosomonadales</taxon>
        <taxon>Sterolibacteriaceae</taxon>
        <taxon>Rugosibacter</taxon>
    </lineage>
</organism>